<reference evidence="2" key="1">
    <citation type="submission" date="2022-02" db="EMBL/GenBank/DDBJ databases">
        <authorList>
            <person name="Lee M."/>
            <person name="Kim S.-J."/>
            <person name="Jung M.-Y."/>
        </authorList>
    </citation>
    <scope>NUCLEOTIDE SEQUENCE</scope>
    <source>
        <strain evidence="2">JHP9</strain>
    </source>
</reference>
<comment type="caution">
    <text evidence="2">The sequence shown here is derived from an EMBL/GenBank/DDBJ whole genome shotgun (WGS) entry which is preliminary data.</text>
</comment>
<dbReference type="Proteomes" id="UP001203761">
    <property type="component" value="Unassembled WGS sequence"/>
</dbReference>
<keyword evidence="1" id="KW-0732">Signal</keyword>
<protein>
    <submittedName>
        <fullName evidence="2">Uncharacterized protein</fullName>
    </submittedName>
</protein>
<dbReference type="InterPro" id="IPR006311">
    <property type="entry name" value="TAT_signal"/>
</dbReference>
<evidence type="ECO:0000256" key="1">
    <source>
        <dbReference type="SAM" id="SignalP"/>
    </source>
</evidence>
<feature type="signal peptide" evidence="1">
    <location>
        <begin position="1"/>
        <end position="39"/>
    </location>
</feature>
<gene>
    <name evidence="2" type="ORF">Bequi_07695</name>
</gene>
<feature type="chain" id="PRO_5047410665" evidence="1">
    <location>
        <begin position="40"/>
        <end position="242"/>
    </location>
</feature>
<name>A0ABT0R031_9MICO</name>
<dbReference type="RefSeq" id="WP_249737353.1">
    <property type="nucleotide sequence ID" value="NZ_JAKNCJ010000002.1"/>
</dbReference>
<evidence type="ECO:0000313" key="2">
    <source>
        <dbReference type="EMBL" id="MCL6423268.1"/>
    </source>
</evidence>
<dbReference type="EMBL" id="JAKNCJ010000002">
    <property type="protein sequence ID" value="MCL6423268.1"/>
    <property type="molecule type" value="Genomic_DNA"/>
</dbReference>
<sequence length="242" mass="25637">MTSSRPAPRLTAPSRRALVGGAAWAVPAAVLASAAPAFAASTACPAKSWHARSLSQITAPDWTNNGFLDIHNSADGAMKFQHFSLGPGILTWRLMLLFEESLPAGSVTLTIPKDPTWAGMPAQMDYVAWGTELVAGHTVEEWFYKGYTRADGSVWRAFWPALALEHAGVATLAEIPEDRFVGMPQPTIAIGADAIVVTWADPIPPGSMGIIQFGAPAFGGNAAMEAGDQFYASGTMDFADRC</sequence>
<keyword evidence="3" id="KW-1185">Reference proteome</keyword>
<accession>A0ABT0R031</accession>
<dbReference type="PROSITE" id="PS51318">
    <property type="entry name" value="TAT"/>
    <property type="match status" value="1"/>
</dbReference>
<proteinExistence type="predicted"/>
<organism evidence="2 3">
    <name type="scientific">Brachybacterium equifaecis</name>
    <dbReference type="NCBI Taxonomy" id="2910770"/>
    <lineage>
        <taxon>Bacteria</taxon>
        <taxon>Bacillati</taxon>
        <taxon>Actinomycetota</taxon>
        <taxon>Actinomycetes</taxon>
        <taxon>Micrococcales</taxon>
        <taxon>Dermabacteraceae</taxon>
        <taxon>Brachybacterium</taxon>
    </lineage>
</organism>
<evidence type="ECO:0000313" key="3">
    <source>
        <dbReference type="Proteomes" id="UP001203761"/>
    </source>
</evidence>